<evidence type="ECO:0000259" key="3">
    <source>
        <dbReference type="Pfam" id="PF09335"/>
    </source>
</evidence>
<comment type="similarity">
    <text evidence="1">Belongs to the DedA family.</text>
</comment>
<dbReference type="InterPro" id="IPR051311">
    <property type="entry name" value="DedA_domain"/>
</dbReference>
<keyword evidence="2" id="KW-0472">Membrane</keyword>
<dbReference type="PANTHER" id="PTHR42709">
    <property type="entry name" value="ALKALINE PHOSPHATASE LIKE PROTEIN"/>
    <property type="match status" value="1"/>
</dbReference>
<feature type="transmembrane region" description="Helical" evidence="2">
    <location>
        <begin position="138"/>
        <end position="158"/>
    </location>
</feature>
<accession>A0ABY4WME7</accession>
<gene>
    <name evidence="4" type="ORF">NDK47_13465</name>
</gene>
<organism evidence="4 5">
    <name type="scientific">Brevibacillus ruminantium</name>
    <dbReference type="NCBI Taxonomy" id="2950604"/>
    <lineage>
        <taxon>Bacteria</taxon>
        <taxon>Bacillati</taxon>
        <taxon>Bacillota</taxon>
        <taxon>Bacilli</taxon>
        <taxon>Bacillales</taxon>
        <taxon>Paenibacillaceae</taxon>
        <taxon>Brevibacillus</taxon>
    </lineage>
</organism>
<evidence type="ECO:0000313" key="5">
    <source>
        <dbReference type="Proteomes" id="UP001056500"/>
    </source>
</evidence>
<keyword evidence="2" id="KW-1133">Transmembrane helix</keyword>
<feature type="transmembrane region" description="Helical" evidence="2">
    <location>
        <begin position="50"/>
        <end position="71"/>
    </location>
</feature>
<keyword evidence="2" id="KW-0812">Transmembrane</keyword>
<keyword evidence="5" id="KW-1185">Reference proteome</keyword>
<sequence length="175" mass="19991">MHMDIHYWIQHYGYIGIAFILLLEMIGIPFPGETILIVSGIAWVTGELSLLPLLLFATLGNIAGCSLAYLLGRVFGRKLLLDYGRFVRLTPEKLEKAEHKFQKYQIAIVLFAKFLAGIRVLASYLAGVNRMSFLTFSLYNTAGSILWVTVFVVFGKYIEFAWMKYHSLLHQFFRG</sequence>
<protein>
    <submittedName>
        <fullName evidence="4">DedA family protein</fullName>
    </submittedName>
</protein>
<evidence type="ECO:0000256" key="1">
    <source>
        <dbReference type="ARBA" id="ARBA00010792"/>
    </source>
</evidence>
<proteinExistence type="inferred from homology"/>
<dbReference type="InterPro" id="IPR032816">
    <property type="entry name" value="VTT_dom"/>
</dbReference>
<dbReference type="Pfam" id="PF09335">
    <property type="entry name" value="VTT_dom"/>
    <property type="match status" value="1"/>
</dbReference>
<feature type="transmembrane region" description="Helical" evidence="2">
    <location>
        <begin position="106"/>
        <end position="126"/>
    </location>
</feature>
<evidence type="ECO:0000313" key="4">
    <source>
        <dbReference type="EMBL" id="USG68223.1"/>
    </source>
</evidence>
<name>A0ABY4WME7_9BACL</name>
<feature type="transmembrane region" description="Helical" evidence="2">
    <location>
        <begin position="12"/>
        <end position="30"/>
    </location>
</feature>
<dbReference type="PANTHER" id="PTHR42709:SF9">
    <property type="entry name" value="ALKALINE PHOSPHATASE LIKE PROTEIN"/>
    <property type="match status" value="1"/>
</dbReference>
<reference evidence="4" key="1">
    <citation type="submission" date="2022-06" db="EMBL/GenBank/DDBJ databases">
        <title>Genome sequencing of Brevibacillus sp. BB3-R1.</title>
        <authorList>
            <person name="Heo J."/>
            <person name="Lee D."/>
            <person name="Won M."/>
            <person name="Han B.-H."/>
            <person name="Hong S.-B."/>
            <person name="Kwon S.-W."/>
        </authorList>
    </citation>
    <scope>NUCLEOTIDE SEQUENCE</scope>
    <source>
        <strain evidence="4">BB3-R1</strain>
    </source>
</reference>
<feature type="domain" description="VTT" evidence="3">
    <location>
        <begin position="30"/>
        <end position="156"/>
    </location>
</feature>
<evidence type="ECO:0000256" key="2">
    <source>
        <dbReference type="SAM" id="Phobius"/>
    </source>
</evidence>
<dbReference type="Proteomes" id="UP001056500">
    <property type="component" value="Chromosome"/>
</dbReference>
<dbReference type="RefSeq" id="WP_251875708.1">
    <property type="nucleotide sequence ID" value="NZ_CP098755.1"/>
</dbReference>
<dbReference type="EMBL" id="CP098755">
    <property type="protein sequence ID" value="USG68223.1"/>
    <property type="molecule type" value="Genomic_DNA"/>
</dbReference>